<feature type="non-terminal residue" evidence="1">
    <location>
        <position position="1"/>
    </location>
</feature>
<proteinExistence type="predicted"/>
<evidence type="ECO:0000313" key="1">
    <source>
        <dbReference type="EMBL" id="CAE8628849.1"/>
    </source>
</evidence>
<gene>
    <name evidence="1" type="ORF">PGLA1383_LOCUS45449</name>
</gene>
<sequence length="249" mass="26924">VIHAACPALHDLDQRINDLTEAYAAIFVEFCRALGSSEPSNNKVWTNSTSSAADTPKVLRLIPLSEGLLENKRLNAQMGRVFWTSVAVALERLPLALQRQLEDATIEVCISRASELPAFSETLRVVPRGHQLGSDCGRVTPKNGNYEWVRKNNSPSDRMERLAASSMTMQAVYCEGYYLSNGRAVELKHVAAMVANTTVLRACEVNAELGGAGHETSLRFSPGTVMEVAEALASKGQMAAAVNAASAYL</sequence>
<organism evidence="1 2">
    <name type="scientific">Polarella glacialis</name>
    <name type="common">Dinoflagellate</name>
    <dbReference type="NCBI Taxonomy" id="89957"/>
    <lineage>
        <taxon>Eukaryota</taxon>
        <taxon>Sar</taxon>
        <taxon>Alveolata</taxon>
        <taxon>Dinophyceae</taxon>
        <taxon>Suessiales</taxon>
        <taxon>Suessiaceae</taxon>
        <taxon>Polarella</taxon>
    </lineage>
</organism>
<name>A0A813GPY6_POLGL</name>
<protein>
    <submittedName>
        <fullName evidence="1">Uncharacterized protein</fullName>
    </submittedName>
</protein>
<keyword evidence="2" id="KW-1185">Reference proteome</keyword>
<reference evidence="1" key="1">
    <citation type="submission" date="2021-02" db="EMBL/GenBank/DDBJ databases">
        <authorList>
            <person name="Dougan E. K."/>
            <person name="Rhodes N."/>
            <person name="Thang M."/>
            <person name="Chan C."/>
        </authorList>
    </citation>
    <scope>NUCLEOTIDE SEQUENCE</scope>
</reference>
<dbReference type="AlphaFoldDB" id="A0A813GPY6"/>
<evidence type="ECO:0000313" key="2">
    <source>
        <dbReference type="Proteomes" id="UP000654075"/>
    </source>
</evidence>
<dbReference type="EMBL" id="CAJNNV010029519">
    <property type="protein sequence ID" value="CAE8628849.1"/>
    <property type="molecule type" value="Genomic_DNA"/>
</dbReference>
<dbReference type="Proteomes" id="UP000654075">
    <property type="component" value="Unassembled WGS sequence"/>
</dbReference>
<accession>A0A813GPY6</accession>
<comment type="caution">
    <text evidence="1">The sequence shown here is derived from an EMBL/GenBank/DDBJ whole genome shotgun (WGS) entry which is preliminary data.</text>
</comment>
<feature type="non-terminal residue" evidence="1">
    <location>
        <position position="249"/>
    </location>
</feature>